<dbReference type="PANTHER" id="PTHR30576">
    <property type="entry name" value="COLANIC BIOSYNTHESIS UDP-GLUCOSE LIPID CARRIER TRANSFERASE"/>
    <property type="match status" value="1"/>
</dbReference>
<comment type="similarity">
    <text evidence="1">Belongs to the bacterial sugar transferase family.</text>
</comment>
<dbReference type="SUPFAM" id="SSF52091">
    <property type="entry name" value="SpoIIaa-like"/>
    <property type="match status" value="1"/>
</dbReference>
<dbReference type="SUPFAM" id="SSF53756">
    <property type="entry name" value="UDP-Glycosyltransferase/glycogen phosphorylase"/>
    <property type="match status" value="1"/>
</dbReference>
<dbReference type="Proteomes" id="UP000642094">
    <property type="component" value="Unassembled WGS sequence"/>
</dbReference>
<dbReference type="Gene3D" id="3.40.50.2000">
    <property type="entry name" value="Glycogen Phosphorylase B"/>
    <property type="match status" value="2"/>
</dbReference>
<evidence type="ECO:0000313" key="6">
    <source>
        <dbReference type="Proteomes" id="UP000642094"/>
    </source>
</evidence>
<organism evidence="5 6">
    <name type="scientific">Pseudanabaena mucicola FACHB-723</name>
    <dbReference type="NCBI Taxonomy" id="2692860"/>
    <lineage>
        <taxon>Bacteria</taxon>
        <taxon>Bacillati</taxon>
        <taxon>Cyanobacteriota</taxon>
        <taxon>Cyanophyceae</taxon>
        <taxon>Pseudanabaenales</taxon>
        <taxon>Pseudanabaenaceae</taxon>
        <taxon>Pseudanabaena</taxon>
    </lineage>
</organism>
<keyword evidence="5" id="KW-0808">Transferase</keyword>
<dbReference type="InterPro" id="IPR036513">
    <property type="entry name" value="STAS_dom_sf"/>
</dbReference>
<dbReference type="Pfam" id="PF04101">
    <property type="entry name" value="Glyco_tran_28_C"/>
    <property type="match status" value="1"/>
</dbReference>
<feature type="region of interest" description="Disordered" evidence="2">
    <location>
        <begin position="566"/>
        <end position="588"/>
    </location>
</feature>
<feature type="domain" description="STAS" evidence="4">
    <location>
        <begin position="325"/>
        <end position="441"/>
    </location>
</feature>
<dbReference type="PANTHER" id="PTHR30576:SF10">
    <property type="entry name" value="SLL5057 PROTEIN"/>
    <property type="match status" value="1"/>
</dbReference>
<dbReference type="InterPro" id="IPR013969">
    <property type="entry name" value="Oligosacch_biosynth_Alg14"/>
</dbReference>
<feature type="compositionally biased region" description="Polar residues" evidence="2">
    <location>
        <begin position="566"/>
        <end position="581"/>
    </location>
</feature>
<keyword evidence="6" id="KW-1185">Reference proteome</keyword>
<dbReference type="CDD" id="cd07042">
    <property type="entry name" value="STAS_SulP_like_sulfate_transporter"/>
    <property type="match status" value="1"/>
</dbReference>
<dbReference type="RefSeq" id="WP_190404764.1">
    <property type="nucleotide sequence ID" value="NZ_JACJQB010000064.1"/>
</dbReference>
<accession>A0ABR8A289</accession>
<dbReference type="GO" id="GO:0016740">
    <property type="term" value="F:transferase activity"/>
    <property type="evidence" value="ECO:0007669"/>
    <property type="project" value="UniProtKB-KW"/>
</dbReference>
<dbReference type="Pfam" id="PF01740">
    <property type="entry name" value="STAS"/>
    <property type="match status" value="1"/>
</dbReference>
<dbReference type="Pfam" id="PF08660">
    <property type="entry name" value="Alg14"/>
    <property type="match status" value="1"/>
</dbReference>
<reference evidence="5 6" key="1">
    <citation type="journal article" date="2020" name="ISME J.">
        <title>Comparative genomics reveals insights into cyanobacterial evolution and habitat adaptation.</title>
        <authorList>
            <person name="Chen M.Y."/>
            <person name="Teng W.K."/>
            <person name="Zhao L."/>
            <person name="Hu C.X."/>
            <person name="Zhou Y.K."/>
            <person name="Han B.P."/>
            <person name="Song L.R."/>
            <person name="Shu W.S."/>
        </authorList>
    </citation>
    <scope>NUCLEOTIDE SEQUENCE [LARGE SCALE GENOMIC DNA]</scope>
    <source>
        <strain evidence="5 6">FACHB-723</strain>
    </source>
</reference>
<evidence type="ECO:0000256" key="2">
    <source>
        <dbReference type="SAM" id="MobiDB-lite"/>
    </source>
</evidence>
<evidence type="ECO:0000256" key="1">
    <source>
        <dbReference type="ARBA" id="ARBA00006464"/>
    </source>
</evidence>
<proteinExistence type="inferred from homology"/>
<evidence type="ECO:0000313" key="5">
    <source>
        <dbReference type="EMBL" id="MBD2189954.1"/>
    </source>
</evidence>
<keyword evidence="3" id="KW-0812">Transmembrane</keyword>
<dbReference type="Pfam" id="PF02397">
    <property type="entry name" value="Bac_transf"/>
    <property type="match status" value="1"/>
</dbReference>
<evidence type="ECO:0000259" key="4">
    <source>
        <dbReference type="PROSITE" id="PS50801"/>
    </source>
</evidence>
<keyword evidence="3" id="KW-1133">Transmembrane helix</keyword>
<dbReference type="EMBL" id="JACJQB010000064">
    <property type="protein sequence ID" value="MBD2189954.1"/>
    <property type="molecule type" value="Genomic_DNA"/>
</dbReference>
<dbReference type="InterPro" id="IPR003362">
    <property type="entry name" value="Bact_transf"/>
</dbReference>
<gene>
    <name evidence="5" type="ORF">H6F41_17655</name>
</gene>
<feature type="transmembrane region" description="Helical" evidence="3">
    <location>
        <begin position="502"/>
        <end position="525"/>
    </location>
</feature>
<dbReference type="InterPro" id="IPR002645">
    <property type="entry name" value="STAS_dom"/>
</dbReference>
<keyword evidence="3" id="KW-0472">Membrane</keyword>
<dbReference type="PROSITE" id="PS50801">
    <property type="entry name" value="STAS"/>
    <property type="match status" value="1"/>
</dbReference>
<sequence length="714" mass="82735">MLLITVGTEQYQFNALMHWVEVLIKYQLINEEVLVQYGASTYLPDGARAYRNLPEQDFLKFVDQASLIISHCDESVAQLLEDKDVPYVLVPRLHRFRENSDNHQMEVAEDFERCGIAIARSPGDLVKFIKLQQSFNVKPKIGETQLCEYLQAQYQPQKLMLVCAAGGYFRYMQSLKPFWQNYPNRVWVSLRTTTTEREIEDSLRYWGYPTFKNNFINFIRNFLSAFSVVLRQKPDVVITTSSFFSVPYLLLARWLCGSKVICIESKTRFHDVSLATSILMKLQVLDLIVVRSEIVANRYPKSIYIPVTENIEDKLLTHSKNRDYKQASIVSFEQVAFIFSPEQLVFSTVREFLNDFQTICHAEEFYTRIVIDMSHTTNIDTSGLGALNQCLELASERKTELVFWSVSEPISNLIERSTIKSAFVLEKSTNTFRFSNSIQMTKVRNITTFGLFLFRTQKLLKNIPVLKIFYLVLKFFFPFIDIDPSVPVHPSVRSFLKRILDIVGSLIGLGLTALIFVPIAIAIVCESKGGIFFVQVRCGLLSKPFRIWKFRSMVQNAEQLRHKVENQVQASSQTKSSNGNDLSGDKFFKNADDPRVTRIGKFLRKTSLDEFPQFWNVLVGDMSLVGTRPPTFQEINSYELEVEYDDERYTEWNRLDVKPGITGVWQVNGRSNVRSFAEVVNYDIQYRKRWSIWYDLQLIAQTILCLFDKRNRAV</sequence>
<name>A0ABR8A289_9CYAN</name>
<comment type="caution">
    <text evidence="5">The sequence shown here is derived from an EMBL/GenBank/DDBJ whole genome shotgun (WGS) entry which is preliminary data.</text>
</comment>
<protein>
    <submittedName>
        <fullName evidence="5">Sugar transferase</fullName>
    </submittedName>
</protein>
<dbReference type="InterPro" id="IPR007235">
    <property type="entry name" value="Glyco_trans_28_C"/>
</dbReference>
<evidence type="ECO:0000256" key="3">
    <source>
        <dbReference type="SAM" id="Phobius"/>
    </source>
</evidence>
<dbReference type="Gene3D" id="3.30.750.24">
    <property type="entry name" value="STAS domain"/>
    <property type="match status" value="1"/>
</dbReference>